<dbReference type="GO" id="GO:0000329">
    <property type="term" value="C:fungal-type vacuole membrane"/>
    <property type="evidence" value="ECO:0007669"/>
    <property type="project" value="TreeGrafter"/>
</dbReference>
<keyword evidence="4 7" id="KW-0812">Transmembrane</keyword>
<keyword evidence="10" id="KW-1185">Reference proteome</keyword>
<organism evidence="9 10">
    <name type="scientific">Lachancea dasiensis</name>
    <dbReference type="NCBI Taxonomy" id="1072105"/>
    <lineage>
        <taxon>Eukaryota</taxon>
        <taxon>Fungi</taxon>
        <taxon>Dikarya</taxon>
        <taxon>Ascomycota</taxon>
        <taxon>Saccharomycotina</taxon>
        <taxon>Saccharomycetes</taxon>
        <taxon>Saccharomycetales</taxon>
        <taxon>Saccharomycetaceae</taxon>
        <taxon>Lachancea</taxon>
    </lineage>
</organism>
<feature type="transmembrane region" description="Helical" evidence="7">
    <location>
        <begin position="268"/>
        <end position="286"/>
    </location>
</feature>
<accession>A0A1G4JEM4</accession>
<dbReference type="InterPro" id="IPR013057">
    <property type="entry name" value="AA_transpt_TM"/>
</dbReference>
<dbReference type="GO" id="GO:0005302">
    <property type="term" value="F:L-tyrosine transmembrane transporter activity"/>
    <property type="evidence" value="ECO:0007669"/>
    <property type="project" value="TreeGrafter"/>
</dbReference>
<feature type="transmembrane region" description="Helical" evidence="7">
    <location>
        <begin position="372"/>
        <end position="389"/>
    </location>
</feature>
<dbReference type="Proteomes" id="UP000190274">
    <property type="component" value="Chromosome E"/>
</dbReference>
<name>A0A1G4JEM4_9SACH</name>
<dbReference type="GO" id="GO:0005313">
    <property type="term" value="F:L-glutamate transmembrane transporter activity"/>
    <property type="evidence" value="ECO:0007669"/>
    <property type="project" value="TreeGrafter"/>
</dbReference>
<feature type="domain" description="Amino acid transporter transmembrane" evidence="8">
    <location>
        <begin position="5"/>
        <end position="457"/>
    </location>
</feature>
<evidence type="ECO:0000256" key="1">
    <source>
        <dbReference type="ARBA" id="ARBA00004128"/>
    </source>
</evidence>
<keyword evidence="3" id="KW-0926">Vacuole</keyword>
<dbReference type="OrthoDB" id="438545at2759"/>
<feature type="transmembrane region" description="Helical" evidence="7">
    <location>
        <begin position="190"/>
        <end position="214"/>
    </location>
</feature>
<evidence type="ECO:0000256" key="5">
    <source>
        <dbReference type="ARBA" id="ARBA00022989"/>
    </source>
</evidence>
<dbReference type="GO" id="GO:0043937">
    <property type="term" value="P:regulation of sporulation"/>
    <property type="evidence" value="ECO:0007669"/>
    <property type="project" value="EnsemblFungi"/>
</dbReference>
<gene>
    <name evidence="9" type="ORF">LADA_0E11210G</name>
</gene>
<feature type="transmembrane region" description="Helical" evidence="7">
    <location>
        <begin position="145"/>
        <end position="163"/>
    </location>
</feature>
<feature type="transmembrane region" description="Helical" evidence="7">
    <location>
        <begin position="69"/>
        <end position="92"/>
    </location>
</feature>
<evidence type="ECO:0000313" key="9">
    <source>
        <dbReference type="EMBL" id="SCU88625.1"/>
    </source>
</evidence>
<dbReference type="EMBL" id="LT598455">
    <property type="protein sequence ID" value="SCU88625.1"/>
    <property type="molecule type" value="Genomic_DNA"/>
</dbReference>
<evidence type="ECO:0000256" key="4">
    <source>
        <dbReference type="ARBA" id="ARBA00022692"/>
    </source>
</evidence>
<dbReference type="GO" id="GO:0015189">
    <property type="term" value="F:L-lysine transmembrane transporter activity"/>
    <property type="evidence" value="ECO:0007669"/>
    <property type="project" value="TreeGrafter"/>
</dbReference>
<dbReference type="GO" id="GO:0015194">
    <property type="term" value="F:L-serine transmembrane transporter activity"/>
    <property type="evidence" value="ECO:0007669"/>
    <property type="project" value="TreeGrafter"/>
</dbReference>
<feature type="transmembrane region" description="Helical" evidence="7">
    <location>
        <begin position="112"/>
        <end position="133"/>
    </location>
</feature>
<dbReference type="GO" id="GO:0061459">
    <property type="term" value="F:L-arginine transmembrane transporter activity"/>
    <property type="evidence" value="ECO:0007669"/>
    <property type="project" value="TreeGrafter"/>
</dbReference>
<keyword evidence="5 7" id="KW-1133">Transmembrane helix</keyword>
<evidence type="ECO:0000256" key="3">
    <source>
        <dbReference type="ARBA" id="ARBA00022554"/>
    </source>
</evidence>
<evidence type="ECO:0000259" key="8">
    <source>
        <dbReference type="Pfam" id="PF01490"/>
    </source>
</evidence>
<evidence type="ECO:0000256" key="2">
    <source>
        <dbReference type="ARBA" id="ARBA00008066"/>
    </source>
</evidence>
<feature type="transmembrane region" description="Helical" evidence="7">
    <location>
        <begin position="226"/>
        <end position="248"/>
    </location>
</feature>
<protein>
    <submittedName>
        <fullName evidence="9">LADA_0E11210g1_1</fullName>
    </submittedName>
</protein>
<keyword evidence="6 7" id="KW-0472">Membrane</keyword>
<dbReference type="PANTHER" id="PTHR22950">
    <property type="entry name" value="AMINO ACID TRANSPORTER"/>
    <property type="match status" value="1"/>
</dbReference>
<sequence>MEGNATTFFSTVNLVKTIVGAGMLAIPFAFRNFGVLVGVILTLFASVTSGFGLFVLAKCSKTLKDPRSSSFFTLCSITYPSLSLLFDFSMFIQCYGTNLSYLILVGDLFPGIVGGTREGWILGSSVVILPLVLVKKLDSLKYSSILGLFAIAYMVGLVAGSFMENVLLTDGYKTIRGEVSWIRVYDLKGLISTFSIVIFAYTGSMNIFSIVNELRDNSMKNINKVIITTMSTSSVLFLIVGLCGYLTFGSNVVGNIMLNYDQDSTFTKVGQLCLGVMVTLSFPLLFHPSRVAANNMIYWIMLNFGKCEDHNAPHHEHTHTATPISMNIEEEEDRLVLGNDNGYYSTTSHDADEELQQTRSLQAAGAVPFPDFRFYLITTIMIFSLYLLALNVKSFALVLGVVGATGSTAISFTLPGLFGYKLIGSEAARNGKLMSKSDQFFKFFSLLLTIYGIIVMCLSLYVTLKFGP</sequence>
<comment type="similarity">
    <text evidence="2">Belongs to the amino acid/polyamine transporter 2 family.</text>
</comment>
<feature type="transmembrane region" description="Helical" evidence="7">
    <location>
        <begin position="440"/>
        <end position="462"/>
    </location>
</feature>
<feature type="transmembrane region" description="Helical" evidence="7">
    <location>
        <begin position="12"/>
        <end position="30"/>
    </location>
</feature>
<dbReference type="GO" id="GO:0005290">
    <property type="term" value="F:L-histidine transmembrane transporter activity"/>
    <property type="evidence" value="ECO:0007669"/>
    <property type="project" value="TreeGrafter"/>
</dbReference>
<evidence type="ECO:0000256" key="6">
    <source>
        <dbReference type="ARBA" id="ARBA00023136"/>
    </source>
</evidence>
<dbReference type="PANTHER" id="PTHR22950:SF224">
    <property type="entry name" value="VACUOLAR AMINO ACID TRANSPORTER 7"/>
    <property type="match status" value="1"/>
</dbReference>
<dbReference type="Pfam" id="PF01490">
    <property type="entry name" value="Aa_trans"/>
    <property type="match status" value="1"/>
</dbReference>
<dbReference type="AlphaFoldDB" id="A0A1G4JEM4"/>
<feature type="transmembrane region" description="Helical" evidence="7">
    <location>
        <begin position="395"/>
        <end position="420"/>
    </location>
</feature>
<proteinExistence type="inferred from homology"/>
<dbReference type="STRING" id="1266660.A0A1G4JEM4"/>
<feature type="transmembrane region" description="Helical" evidence="7">
    <location>
        <begin position="36"/>
        <end position="57"/>
    </location>
</feature>
<comment type="subcellular location">
    <subcellularLocation>
        <location evidence="1">Vacuole membrane</location>
        <topology evidence="1">Multi-pass membrane protein</topology>
    </subcellularLocation>
</comment>
<dbReference type="GO" id="GO:0005886">
    <property type="term" value="C:plasma membrane"/>
    <property type="evidence" value="ECO:0007669"/>
    <property type="project" value="EnsemblFungi"/>
</dbReference>
<reference evidence="10" key="1">
    <citation type="submission" date="2016-03" db="EMBL/GenBank/DDBJ databases">
        <authorList>
            <person name="Devillers H."/>
        </authorList>
    </citation>
    <scope>NUCLEOTIDE SEQUENCE [LARGE SCALE GENOMIC DNA]</scope>
</reference>
<evidence type="ECO:0000313" key="10">
    <source>
        <dbReference type="Proteomes" id="UP000190274"/>
    </source>
</evidence>
<evidence type="ECO:0000256" key="7">
    <source>
        <dbReference type="SAM" id="Phobius"/>
    </source>
</evidence>